<evidence type="ECO:0000256" key="1">
    <source>
        <dbReference type="SAM" id="Coils"/>
    </source>
</evidence>
<accession>A0A2U3PTA2</accession>
<reference evidence="2 3" key="1">
    <citation type="submission" date="2018-03" db="EMBL/GenBank/DDBJ databases">
        <authorList>
            <person name="Gully D."/>
        </authorList>
    </citation>
    <scope>NUCLEOTIDE SEQUENCE [LARGE SCALE GENOMIC DNA]</scope>
    <source>
        <strain evidence="2">ORS3257</strain>
    </source>
</reference>
<evidence type="ECO:0000313" key="3">
    <source>
        <dbReference type="Proteomes" id="UP000246085"/>
    </source>
</evidence>
<dbReference type="AlphaFoldDB" id="A0A2U3PTA2"/>
<sequence>MFAQSLSQGREETDMTQTSNRFFDEIGRLMNDAAGAAQGVKREFDTVMRSQAEKFLRDMDLVKREEFEAVKDMARLAREENESLKARIAALEAKLGG</sequence>
<feature type="coiled-coil region" evidence="1">
    <location>
        <begin position="67"/>
        <end position="94"/>
    </location>
</feature>
<proteinExistence type="predicted"/>
<dbReference type="Proteomes" id="UP000246085">
    <property type="component" value="Chromosome BRAD3257"/>
</dbReference>
<organism evidence="2 3">
    <name type="scientific">Bradyrhizobium vignae</name>
    <dbReference type="NCBI Taxonomy" id="1549949"/>
    <lineage>
        <taxon>Bacteria</taxon>
        <taxon>Pseudomonadati</taxon>
        <taxon>Pseudomonadota</taxon>
        <taxon>Alphaproteobacteria</taxon>
        <taxon>Hyphomicrobiales</taxon>
        <taxon>Nitrobacteraceae</taxon>
        <taxon>Bradyrhizobium</taxon>
    </lineage>
</organism>
<evidence type="ECO:0008006" key="4">
    <source>
        <dbReference type="Google" id="ProtNLM"/>
    </source>
</evidence>
<keyword evidence="1" id="KW-0175">Coiled coil</keyword>
<dbReference type="EMBL" id="LS398110">
    <property type="protein sequence ID" value="SPP92339.1"/>
    <property type="molecule type" value="Genomic_DNA"/>
</dbReference>
<evidence type="ECO:0000313" key="2">
    <source>
        <dbReference type="EMBL" id="SPP92339.1"/>
    </source>
</evidence>
<name>A0A2U3PTA2_9BRAD</name>
<dbReference type="InterPro" id="IPR007475">
    <property type="entry name" value="UbiK"/>
</dbReference>
<protein>
    <recommendedName>
        <fullName evidence="4">Accessory factor UbiK family protein</fullName>
    </recommendedName>
</protein>
<dbReference type="Pfam" id="PF04380">
    <property type="entry name" value="BMFP"/>
    <property type="match status" value="1"/>
</dbReference>
<gene>
    <name evidence="2" type="ORF">BRAD3257_1202</name>
</gene>
<dbReference type="KEGG" id="bvz:BRAD3257_1202"/>